<keyword evidence="3 6" id="KW-0808">Transferase</keyword>
<dbReference type="EMBL" id="JAPWDV010000003">
    <property type="protein sequence ID" value="KAJ6218488.1"/>
    <property type="molecule type" value="Genomic_DNA"/>
</dbReference>
<feature type="transmembrane region" description="Helical" evidence="8">
    <location>
        <begin position="264"/>
        <end position="283"/>
    </location>
</feature>
<feature type="transmembrane region" description="Helical" evidence="8">
    <location>
        <begin position="162"/>
        <end position="178"/>
    </location>
</feature>
<evidence type="ECO:0000313" key="11">
    <source>
        <dbReference type="Proteomes" id="UP001142055"/>
    </source>
</evidence>
<dbReference type="PANTHER" id="PTHR10414">
    <property type="entry name" value="ETHANOLAMINEPHOSPHOTRANSFERASE"/>
    <property type="match status" value="1"/>
</dbReference>
<evidence type="ECO:0000256" key="1">
    <source>
        <dbReference type="ARBA" id="ARBA00004370"/>
    </source>
</evidence>
<keyword evidence="5" id="KW-0479">Metal-binding</keyword>
<feature type="domain" description="C2H2-type" evidence="9">
    <location>
        <begin position="465"/>
        <end position="492"/>
    </location>
</feature>
<evidence type="ECO:0000313" key="10">
    <source>
        <dbReference type="EMBL" id="KAJ6218488.1"/>
    </source>
</evidence>
<dbReference type="Pfam" id="PF01066">
    <property type="entry name" value="CDP-OH_P_transf"/>
    <property type="match status" value="1"/>
</dbReference>
<comment type="subcellular location">
    <subcellularLocation>
        <location evidence="1">Membrane</location>
    </subcellularLocation>
</comment>
<evidence type="ECO:0000256" key="3">
    <source>
        <dbReference type="ARBA" id="ARBA00022679"/>
    </source>
</evidence>
<gene>
    <name evidence="10" type="ORF">RDWZM_009645</name>
</gene>
<dbReference type="InterPro" id="IPR000462">
    <property type="entry name" value="CDP-OH_P_trans"/>
</dbReference>
<dbReference type="InterPro" id="IPR043130">
    <property type="entry name" value="CDP-OH_PTrfase_TM_dom"/>
</dbReference>
<feature type="region of interest" description="Disordered" evidence="7">
    <location>
        <begin position="510"/>
        <end position="558"/>
    </location>
</feature>
<evidence type="ECO:0000259" key="9">
    <source>
        <dbReference type="PROSITE" id="PS50157"/>
    </source>
</evidence>
<dbReference type="GO" id="GO:0005794">
    <property type="term" value="C:Golgi apparatus"/>
    <property type="evidence" value="ECO:0007669"/>
    <property type="project" value="TreeGrafter"/>
</dbReference>
<dbReference type="InterPro" id="IPR014472">
    <property type="entry name" value="CHOPT"/>
</dbReference>
<dbReference type="GO" id="GO:0008270">
    <property type="term" value="F:zinc ion binding"/>
    <property type="evidence" value="ECO:0007669"/>
    <property type="project" value="UniProtKB-KW"/>
</dbReference>
<feature type="compositionally biased region" description="Basic residues" evidence="7">
    <location>
        <begin position="542"/>
        <end position="553"/>
    </location>
</feature>
<protein>
    <recommendedName>
        <fullName evidence="9">C2H2-type domain-containing protein</fullName>
    </recommendedName>
</protein>
<dbReference type="PROSITE" id="PS00028">
    <property type="entry name" value="ZINC_FINGER_C2H2_1"/>
    <property type="match status" value="2"/>
</dbReference>
<keyword evidence="11" id="KW-1185">Reference proteome</keyword>
<dbReference type="FunFam" id="1.20.120.1760:FF:000016">
    <property type="entry name" value="ethanolaminephosphotransferase 1"/>
    <property type="match status" value="1"/>
</dbReference>
<feature type="compositionally biased region" description="Pro residues" evidence="7">
    <location>
        <begin position="785"/>
        <end position="800"/>
    </location>
</feature>
<comment type="caution">
    <text evidence="10">The sequence shown here is derived from an EMBL/GenBank/DDBJ whole genome shotgun (WGS) entry which is preliminary data.</text>
</comment>
<evidence type="ECO:0000256" key="5">
    <source>
        <dbReference type="PROSITE-ProRule" id="PRU00042"/>
    </source>
</evidence>
<feature type="transmembrane region" description="Helical" evidence="8">
    <location>
        <begin position="190"/>
        <end position="211"/>
    </location>
</feature>
<dbReference type="GO" id="GO:0004307">
    <property type="term" value="F:ethanolaminephosphotransferase activity"/>
    <property type="evidence" value="ECO:0007669"/>
    <property type="project" value="TreeGrafter"/>
</dbReference>
<evidence type="ECO:0000256" key="2">
    <source>
        <dbReference type="ARBA" id="ARBA00010441"/>
    </source>
</evidence>
<dbReference type="GO" id="GO:0005789">
    <property type="term" value="C:endoplasmic reticulum membrane"/>
    <property type="evidence" value="ECO:0007669"/>
    <property type="project" value="TreeGrafter"/>
</dbReference>
<name>A0A9Q0M4E5_BLOTA</name>
<evidence type="ECO:0000256" key="7">
    <source>
        <dbReference type="SAM" id="MobiDB-lite"/>
    </source>
</evidence>
<evidence type="ECO:0000256" key="8">
    <source>
        <dbReference type="SAM" id="Phobius"/>
    </source>
</evidence>
<evidence type="ECO:0000256" key="4">
    <source>
        <dbReference type="ARBA" id="ARBA00023136"/>
    </source>
</evidence>
<accession>A0A9Q0M4E5</accession>
<keyword evidence="8" id="KW-0812">Transmembrane</keyword>
<keyword evidence="8" id="KW-1133">Transmembrane helix</keyword>
<keyword evidence="4 8" id="KW-0472">Membrane</keyword>
<feature type="transmembrane region" description="Helical" evidence="8">
    <location>
        <begin position="55"/>
        <end position="74"/>
    </location>
</feature>
<dbReference type="PROSITE" id="PS00379">
    <property type="entry name" value="CDP_ALCOHOL_P_TRANSF"/>
    <property type="match status" value="1"/>
</dbReference>
<sequence>MYNIFNYRYLDRNNLKGFENYKYNSKDTSPLSNYVMHPFWNLSVKVVPMWLAPNVLTTVGFLLTVLNGLLLTIYDPHFYASSVTFPQYLPIPAFVWLLCAIFHFLAHTLDGIDGKHARRTKSSGPLGELMDHGMDSWTTFFIPFCIYSIFGRADYSQNPLQMLFIFWTIYLTFYLSHWEKYNTGILYLPWSYDFSQIALFSLYLITYFKGYTFWKITFPVLNLTSGEFFEVLSYVTSLLFSVPVTFYNVYTCSVRKQINFWESIRPLISLIILFTVTTIWALGSQNKVLELEPRTFYFIVGTVFSNIACRLIVSQMSSTRCELFNWLLLPLTLSTLSAILWNLSTFELMLLRANALLFTALHLHYAICVTYEILYQVPNRIDSTTPLIIMNATDGVDYSTPTTSFNTQQPVTSFPVSDTVSVGNVAYNDDQTAASSTADECTKIKNKRRQPKYRATKRPPSERRFQCDHCESRFFTQKDVKRHLVVHTGVRNFPCPYCTQRFGRKDHLVRHAKKTHDQDTRSFKRRNRAANNSPSNVTETKKAKKSTSQRSRRKDGNFAAVQPNSTASIATVTSTSQSTSYYMHDNGYNSSDRVAATSNQSYNSDSTIMLTSTTSTSTLNSSFPKTVTLVDRPTTSTLTASSFTHSRNYPSFNHFEPSSTNFSYGTNSSFNPHHPHHHHHHPFLSDNGNTQYPLQLTSNSIYLNYDYKPSGINYGCNSHQEEFSNASSRSVHLGIGPSSSSNVSSFKTITSSIVDGFNTCIDLEYNNTGMNPFNASSATVTIAAPHPPPPSQQQPPPPPSSTSNVPFTENGGGGQLPRFPSQFN</sequence>
<organism evidence="10 11">
    <name type="scientific">Blomia tropicalis</name>
    <name type="common">Mite</name>
    <dbReference type="NCBI Taxonomy" id="40697"/>
    <lineage>
        <taxon>Eukaryota</taxon>
        <taxon>Metazoa</taxon>
        <taxon>Ecdysozoa</taxon>
        <taxon>Arthropoda</taxon>
        <taxon>Chelicerata</taxon>
        <taxon>Arachnida</taxon>
        <taxon>Acari</taxon>
        <taxon>Acariformes</taxon>
        <taxon>Sarcoptiformes</taxon>
        <taxon>Astigmata</taxon>
        <taxon>Glycyphagoidea</taxon>
        <taxon>Echimyopodidae</taxon>
        <taxon>Blomia</taxon>
    </lineage>
</organism>
<dbReference type="GO" id="GO:0006646">
    <property type="term" value="P:phosphatidylethanolamine biosynthetic process"/>
    <property type="evidence" value="ECO:0007669"/>
    <property type="project" value="TreeGrafter"/>
</dbReference>
<reference evidence="10" key="1">
    <citation type="submission" date="2022-12" db="EMBL/GenBank/DDBJ databases">
        <title>Genome assemblies of Blomia tropicalis.</title>
        <authorList>
            <person name="Cui Y."/>
        </authorList>
    </citation>
    <scope>NUCLEOTIDE SEQUENCE</scope>
    <source>
        <tissue evidence="10">Adult mites</tissue>
    </source>
</reference>
<dbReference type="InterPro" id="IPR048254">
    <property type="entry name" value="CDP_ALCOHOL_P_TRANSF_CS"/>
</dbReference>
<proteinExistence type="inferred from homology"/>
<feature type="transmembrane region" description="Helical" evidence="8">
    <location>
        <begin position="94"/>
        <end position="112"/>
    </location>
</feature>
<dbReference type="Gene3D" id="3.30.160.60">
    <property type="entry name" value="Classic Zinc Finger"/>
    <property type="match status" value="2"/>
</dbReference>
<keyword evidence="5" id="KW-0863">Zinc-finger</keyword>
<feature type="transmembrane region" description="Helical" evidence="8">
    <location>
        <begin position="325"/>
        <end position="343"/>
    </location>
</feature>
<dbReference type="FunFam" id="3.30.160.60:FF:000256">
    <property type="entry name" value="PLAG1 like zinc finger 2"/>
    <property type="match status" value="1"/>
</dbReference>
<dbReference type="Gene3D" id="1.20.120.1760">
    <property type="match status" value="1"/>
</dbReference>
<dbReference type="Pfam" id="PF00096">
    <property type="entry name" value="zf-C2H2"/>
    <property type="match status" value="1"/>
</dbReference>
<feature type="region of interest" description="Disordered" evidence="7">
    <location>
        <begin position="780"/>
        <end position="824"/>
    </location>
</feature>
<feature type="transmembrane region" description="Helical" evidence="8">
    <location>
        <begin position="231"/>
        <end position="252"/>
    </location>
</feature>
<dbReference type="PROSITE" id="PS50157">
    <property type="entry name" value="ZINC_FINGER_C2H2_2"/>
    <property type="match status" value="2"/>
</dbReference>
<feature type="domain" description="C2H2-type" evidence="9">
    <location>
        <begin position="493"/>
        <end position="521"/>
    </location>
</feature>
<dbReference type="PANTHER" id="PTHR10414:SF71">
    <property type="entry name" value="FI05338P"/>
    <property type="match status" value="1"/>
</dbReference>
<keyword evidence="5" id="KW-0862">Zinc</keyword>
<dbReference type="SUPFAM" id="SSF57667">
    <property type="entry name" value="beta-beta-alpha zinc fingers"/>
    <property type="match status" value="1"/>
</dbReference>
<dbReference type="InterPro" id="IPR013087">
    <property type="entry name" value="Znf_C2H2_type"/>
</dbReference>
<dbReference type="SMART" id="SM00355">
    <property type="entry name" value="ZnF_C2H2"/>
    <property type="match status" value="2"/>
</dbReference>
<dbReference type="InterPro" id="IPR036236">
    <property type="entry name" value="Znf_C2H2_sf"/>
</dbReference>
<dbReference type="Proteomes" id="UP001142055">
    <property type="component" value="Chromosome 3"/>
</dbReference>
<evidence type="ECO:0000256" key="6">
    <source>
        <dbReference type="RuleBase" id="RU003750"/>
    </source>
</evidence>
<dbReference type="AlphaFoldDB" id="A0A9Q0M4E5"/>
<feature type="transmembrane region" description="Helical" evidence="8">
    <location>
        <begin position="295"/>
        <end position="313"/>
    </location>
</feature>
<comment type="similarity">
    <text evidence="2 6">Belongs to the CDP-alcohol phosphatidyltransferase class-I family.</text>
</comment>